<proteinExistence type="predicted"/>
<evidence type="ECO:0000259" key="1">
    <source>
        <dbReference type="Pfam" id="PF11716"/>
    </source>
</evidence>
<dbReference type="AlphaFoldDB" id="A0A7W3QJU5"/>
<name>A0A7W3QJU5_ACTNM</name>
<dbReference type="InterPro" id="IPR024344">
    <property type="entry name" value="MDMPI_metal-binding"/>
</dbReference>
<dbReference type="InterPro" id="IPR017520">
    <property type="entry name" value="CHP03086"/>
</dbReference>
<gene>
    <name evidence="2" type="ORF">HNR61_001363</name>
</gene>
<protein>
    <submittedName>
        <fullName evidence="2">Uncharacterized protein (TIGR03086 family)</fullName>
    </submittedName>
</protein>
<dbReference type="SUPFAM" id="SSF109854">
    <property type="entry name" value="DinB/YfiT-like putative metalloenzymes"/>
    <property type="match status" value="1"/>
</dbReference>
<evidence type="ECO:0000313" key="3">
    <source>
        <dbReference type="Proteomes" id="UP000572680"/>
    </source>
</evidence>
<comment type="caution">
    <text evidence="2">The sequence shown here is derived from an EMBL/GenBank/DDBJ whole genome shotgun (WGS) entry which is preliminary data.</text>
</comment>
<dbReference type="NCBIfam" id="TIGR03086">
    <property type="entry name" value="TIGR03086 family metal-binding protein"/>
    <property type="match status" value="1"/>
</dbReference>
<dbReference type="EMBL" id="JACJIA010000001">
    <property type="protein sequence ID" value="MBA8949765.1"/>
    <property type="molecule type" value="Genomic_DNA"/>
</dbReference>
<organism evidence="2 3">
    <name type="scientific">Actinomadura namibiensis</name>
    <dbReference type="NCBI Taxonomy" id="182080"/>
    <lineage>
        <taxon>Bacteria</taxon>
        <taxon>Bacillati</taxon>
        <taxon>Actinomycetota</taxon>
        <taxon>Actinomycetes</taxon>
        <taxon>Streptosporangiales</taxon>
        <taxon>Thermomonosporaceae</taxon>
        <taxon>Actinomadura</taxon>
    </lineage>
</organism>
<dbReference type="NCBIfam" id="TIGR03083">
    <property type="entry name" value="maleylpyruvate isomerase family mycothiol-dependent enzyme"/>
    <property type="match status" value="1"/>
</dbReference>
<accession>A0A7W3QJU5</accession>
<sequence>MDPMSTDFRDLDRRAADFYLTFVAQVKPADLALATPCADWTLHGLLRHQVSQDEGFAAAARGDGGDLQVWRNGSLGDDPHAAARASLDLVTGAFAEEGVPDRPFLMPEVADRPVPGRMAVSFHFVDLVVHAWDVAATLGLPWEPSAEMLEASLAVAALVPTDDATRGPGLAFDRTVPAPEDVSPGDRLLTLLGRSPSWVPSQYRWR</sequence>
<feature type="domain" description="Mycothiol-dependent maleylpyruvate isomerase metal-binding" evidence="1">
    <location>
        <begin position="14"/>
        <end position="135"/>
    </location>
</feature>
<dbReference type="Pfam" id="PF11716">
    <property type="entry name" value="MDMPI_N"/>
    <property type="match status" value="1"/>
</dbReference>
<dbReference type="RefSeq" id="WP_182842135.1">
    <property type="nucleotide sequence ID" value="NZ_JACJIA010000001.1"/>
</dbReference>
<dbReference type="InterPro" id="IPR017517">
    <property type="entry name" value="Maleyloyr_isom"/>
</dbReference>
<dbReference type="GO" id="GO:0046872">
    <property type="term" value="F:metal ion binding"/>
    <property type="evidence" value="ECO:0007669"/>
    <property type="project" value="InterPro"/>
</dbReference>
<dbReference type="InterPro" id="IPR034660">
    <property type="entry name" value="DinB/YfiT-like"/>
</dbReference>
<keyword evidence="3" id="KW-1185">Reference proteome</keyword>
<evidence type="ECO:0000313" key="2">
    <source>
        <dbReference type="EMBL" id="MBA8949765.1"/>
    </source>
</evidence>
<reference evidence="2 3" key="1">
    <citation type="submission" date="2020-08" db="EMBL/GenBank/DDBJ databases">
        <title>Genomic Encyclopedia of Type Strains, Phase IV (KMG-IV): sequencing the most valuable type-strain genomes for metagenomic binning, comparative biology and taxonomic classification.</title>
        <authorList>
            <person name="Goeker M."/>
        </authorList>
    </citation>
    <scope>NUCLEOTIDE SEQUENCE [LARGE SCALE GENOMIC DNA]</scope>
    <source>
        <strain evidence="2 3">DSM 44197</strain>
    </source>
</reference>
<dbReference type="Proteomes" id="UP000572680">
    <property type="component" value="Unassembled WGS sequence"/>
</dbReference>